<dbReference type="EMBL" id="JACNJN010000026">
    <property type="protein sequence ID" value="MBC8333808.1"/>
    <property type="molecule type" value="Genomic_DNA"/>
</dbReference>
<gene>
    <name evidence="1" type="ORF">H8E29_00945</name>
</gene>
<dbReference type="AlphaFoldDB" id="A0A8J6TDU3"/>
<accession>A0A8J6TDU3</accession>
<proteinExistence type="predicted"/>
<name>A0A8J6TDU3_9CHLR</name>
<dbReference type="Proteomes" id="UP000614469">
    <property type="component" value="Unassembled WGS sequence"/>
</dbReference>
<comment type="caution">
    <text evidence="1">The sequence shown here is derived from an EMBL/GenBank/DDBJ whole genome shotgun (WGS) entry which is preliminary data.</text>
</comment>
<protein>
    <submittedName>
        <fullName evidence="1">Uncharacterized protein</fullName>
    </submittedName>
</protein>
<sequence>MLNILFVPILNPLPLGMDITEPVFQAGHDVKIIGSGVALGVEVGVFVDVGTKT</sequence>
<evidence type="ECO:0000313" key="1">
    <source>
        <dbReference type="EMBL" id="MBC8333808.1"/>
    </source>
</evidence>
<organism evidence="1 2">
    <name type="scientific">Candidatus Desulfolinea nitratireducens</name>
    <dbReference type="NCBI Taxonomy" id="2841698"/>
    <lineage>
        <taxon>Bacteria</taxon>
        <taxon>Bacillati</taxon>
        <taxon>Chloroflexota</taxon>
        <taxon>Anaerolineae</taxon>
        <taxon>Anaerolineales</taxon>
        <taxon>Anaerolineales incertae sedis</taxon>
        <taxon>Candidatus Desulfolinea</taxon>
    </lineage>
</organism>
<evidence type="ECO:0000313" key="2">
    <source>
        <dbReference type="Proteomes" id="UP000614469"/>
    </source>
</evidence>
<reference evidence="1 2" key="1">
    <citation type="submission" date="2020-08" db="EMBL/GenBank/DDBJ databases">
        <title>Bridging the membrane lipid divide: bacteria of the FCB group superphylum have the potential to synthesize archaeal ether lipids.</title>
        <authorList>
            <person name="Villanueva L."/>
            <person name="Von Meijenfeldt F.A.B."/>
            <person name="Westbye A.B."/>
            <person name="Yadav S."/>
            <person name="Hopmans E.C."/>
            <person name="Dutilh B.E."/>
            <person name="Sinninghe Damste J.S."/>
        </authorList>
    </citation>
    <scope>NUCLEOTIDE SEQUENCE [LARGE SCALE GENOMIC DNA]</scope>
    <source>
        <strain evidence="1">NIOZ-UU36</strain>
    </source>
</reference>